<evidence type="ECO:0000259" key="1">
    <source>
        <dbReference type="Pfam" id="PF12680"/>
    </source>
</evidence>
<accession>A0A1I3KI60</accession>
<evidence type="ECO:0000313" key="2">
    <source>
        <dbReference type="EMBL" id="SFI72166.1"/>
    </source>
</evidence>
<reference evidence="3" key="1">
    <citation type="submission" date="2016-10" db="EMBL/GenBank/DDBJ databases">
        <authorList>
            <person name="Varghese N."/>
            <person name="Submissions S."/>
        </authorList>
    </citation>
    <scope>NUCLEOTIDE SEQUENCE [LARGE SCALE GENOMIC DNA]</scope>
    <source>
        <strain evidence="3">DSM 21857</strain>
    </source>
</reference>
<dbReference type="Proteomes" id="UP000242763">
    <property type="component" value="Unassembled WGS sequence"/>
</dbReference>
<dbReference type="STRING" id="1121003.SAMN03080618_01209"/>
<dbReference type="AlphaFoldDB" id="A0A1I3KI60"/>
<name>A0A1I3KI60_9HYPH</name>
<dbReference type="InterPro" id="IPR032710">
    <property type="entry name" value="NTF2-like_dom_sf"/>
</dbReference>
<proteinExistence type="predicted"/>
<dbReference type="OrthoDB" id="582835at2"/>
<dbReference type="InterPro" id="IPR037401">
    <property type="entry name" value="SnoaL-like"/>
</dbReference>
<evidence type="ECO:0000313" key="3">
    <source>
        <dbReference type="Proteomes" id="UP000242763"/>
    </source>
</evidence>
<dbReference type="Pfam" id="PF12680">
    <property type="entry name" value="SnoaL_2"/>
    <property type="match status" value="1"/>
</dbReference>
<dbReference type="NCBIfam" id="TIGR02096">
    <property type="entry name" value="ketosteroid isomerase-related protein"/>
    <property type="match status" value="1"/>
</dbReference>
<keyword evidence="3" id="KW-1185">Reference proteome</keyword>
<dbReference type="SUPFAM" id="SSF54427">
    <property type="entry name" value="NTF2-like"/>
    <property type="match status" value="1"/>
</dbReference>
<gene>
    <name evidence="2" type="ORF">SAMN03080618_01209</name>
</gene>
<feature type="domain" description="SnoaL-like" evidence="1">
    <location>
        <begin position="10"/>
        <end position="120"/>
    </location>
</feature>
<organism evidence="2 3">
    <name type="scientific">Aquamicrobium aerolatum DSM 21857</name>
    <dbReference type="NCBI Taxonomy" id="1121003"/>
    <lineage>
        <taxon>Bacteria</taxon>
        <taxon>Pseudomonadati</taxon>
        <taxon>Pseudomonadota</taxon>
        <taxon>Alphaproteobacteria</taxon>
        <taxon>Hyphomicrobiales</taxon>
        <taxon>Phyllobacteriaceae</taxon>
        <taxon>Aerobium</taxon>
    </lineage>
</organism>
<sequence>MSEADTNALIERYIAAFNAGDSEGMLACLTEDVAHDLNEGGREIGKDKFRWFNGMMSKHYHETLADVVIMVGQGGTRAAAEFTVHGKYLATAEGLPEANGQRYTLPAGIFFDIDDGKISRVTTYYNLAEWTAQVSKG</sequence>
<dbReference type="RefSeq" id="WP_091519810.1">
    <property type="nucleotide sequence ID" value="NZ_FORF01000005.1"/>
</dbReference>
<dbReference type="Gene3D" id="3.10.450.50">
    <property type="match status" value="1"/>
</dbReference>
<protein>
    <recommendedName>
        <fullName evidence="1">SnoaL-like domain-containing protein</fullName>
    </recommendedName>
</protein>
<dbReference type="InterPro" id="IPR011721">
    <property type="entry name" value="CHP02096"/>
</dbReference>
<dbReference type="EMBL" id="FORF01000005">
    <property type="protein sequence ID" value="SFI72166.1"/>
    <property type="molecule type" value="Genomic_DNA"/>
</dbReference>